<dbReference type="PANTHER" id="PTHR23131">
    <property type="entry name" value="ENDORIBONUCLEASE LACTB2"/>
    <property type="match status" value="1"/>
</dbReference>
<keyword evidence="3" id="KW-1185">Reference proteome</keyword>
<evidence type="ECO:0000313" key="2">
    <source>
        <dbReference type="EMBL" id="MDF9408064.1"/>
    </source>
</evidence>
<sequence length="322" mass="35940">MLEIYKIPVHTPYPVGPVNAYLVKNQPYTLVDPGPETAEAKQSLAEGLASLGVDIKDISRVVLTHSHTDHSGLARWLSEIAGAQIYVHRFEVRKLTLDYDFYQERLSFFQEAGMPTEALKEILNDNDAVGKPVLPDTGVTILSGGETLKFEGGALLTLHMPGHSDGHICLYDQDGMCLLAGDFILKHISPNPNMEPDPGNFTKRLPTLKQYLGGLDLLENLKPRLILPGHGKNIENGLESVKKAREHHKERLNLMTSVLENNSHSVYQLMRFYYPQISGFEIYLGISEVFAHVDYLLAEGRIIKKNSYGISLFQRQAGCENS</sequence>
<reference evidence="2" key="1">
    <citation type="submission" date="2022-02" db="EMBL/GenBank/DDBJ databases">
        <authorList>
            <person name="Leng L."/>
        </authorList>
    </citation>
    <scope>NUCLEOTIDE SEQUENCE</scope>
    <source>
        <strain evidence="2">JI</strain>
    </source>
</reference>
<evidence type="ECO:0000259" key="1">
    <source>
        <dbReference type="SMART" id="SM00849"/>
    </source>
</evidence>
<dbReference type="SMART" id="SM00849">
    <property type="entry name" value="Lactamase_B"/>
    <property type="match status" value="1"/>
</dbReference>
<feature type="domain" description="Metallo-beta-lactamase" evidence="1">
    <location>
        <begin position="17"/>
        <end position="230"/>
    </location>
</feature>
<name>A0A9X4JT34_9FIRM</name>
<dbReference type="EMBL" id="JAKOAV010000009">
    <property type="protein sequence ID" value="MDF9408064.1"/>
    <property type="molecule type" value="Genomic_DNA"/>
</dbReference>
<dbReference type="Gene3D" id="3.60.15.10">
    <property type="entry name" value="Ribonuclease Z/Hydroxyacylglutathione hydrolase-like"/>
    <property type="match status" value="1"/>
</dbReference>
<dbReference type="Pfam" id="PF00753">
    <property type="entry name" value="Lactamase_B"/>
    <property type="match status" value="1"/>
</dbReference>
<dbReference type="AlphaFoldDB" id="A0A9X4JT34"/>
<dbReference type="PANTHER" id="PTHR23131:SF4">
    <property type="entry name" value="METALLO-BETA-LACTAMASE SUPERFAMILY POTEIN"/>
    <property type="match status" value="1"/>
</dbReference>
<dbReference type="RefSeq" id="WP_277443345.1">
    <property type="nucleotide sequence ID" value="NZ_JAKOAV010000009.1"/>
</dbReference>
<dbReference type="CDD" id="cd07725">
    <property type="entry name" value="TTHA1429-like_MBL-fold"/>
    <property type="match status" value="1"/>
</dbReference>
<comment type="caution">
    <text evidence="2">The sequence shown here is derived from an EMBL/GenBank/DDBJ whole genome shotgun (WGS) entry which is preliminary data.</text>
</comment>
<dbReference type="InterPro" id="IPR001279">
    <property type="entry name" value="Metallo-B-lactamas"/>
</dbReference>
<proteinExistence type="predicted"/>
<dbReference type="Proteomes" id="UP001154312">
    <property type="component" value="Unassembled WGS sequence"/>
</dbReference>
<accession>A0A9X4JT34</accession>
<dbReference type="InterPro" id="IPR050662">
    <property type="entry name" value="Sec-metab_biosynth-thioest"/>
</dbReference>
<dbReference type="InterPro" id="IPR036866">
    <property type="entry name" value="RibonucZ/Hydroxyglut_hydro"/>
</dbReference>
<protein>
    <submittedName>
        <fullName evidence="2">MBL fold metallo-hydrolase</fullName>
    </submittedName>
</protein>
<organism evidence="2 3">
    <name type="scientific">Pelotomaculum isophthalicicum JI</name>
    <dbReference type="NCBI Taxonomy" id="947010"/>
    <lineage>
        <taxon>Bacteria</taxon>
        <taxon>Bacillati</taxon>
        <taxon>Bacillota</taxon>
        <taxon>Clostridia</taxon>
        <taxon>Eubacteriales</taxon>
        <taxon>Desulfotomaculaceae</taxon>
        <taxon>Pelotomaculum</taxon>
    </lineage>
</organism>
<gene>
    <name evidence="2" type="ORF">L7E55_06780</name>
</gene>
<evidence type="ECO:0000313" key="3">
    <source>
        <dbReference type="Proteomes" id="UP001154312"/>
    </source>
</evidence>
<dbReference type="SUPFAM" id="SSF56281">
    <property type="entry name" value="Metallo-hydrolase/oxidoreductase"/>
    <property type="match status" value="1"/>
</dbReference>